<dbReference type="Proteomes" id="UP001501444">
    <property type="component" value="Unassembled WGS sequence"/>
</dbReference>
<comment type="caution">
    <text evidence="2">The sequence shown here is derived from an EMBL/GenBank/DDBJ whole genome shotgun (WGS) entry which is preliminary data.</text>
</comment>
<accession>A0ABN3H7Z3</accession>
<evidence type="ECO:0000313" key="2">
    <source>
        <dbReference type="EMBL" id="GAA2371822.1"/>
    </source>
</evidence>
<evidence type="ECO:0000256" key="1">
    <source>
        <dbReference type="SAM" id="Phobius"/>
    </source>
</evidence>
<feature type="transmembrane region" description="Helical" evidence="1">
    <location>
        <begin position="136"/>
        <end position="158"/>
    </location>
</feature>
<feature type="transmembrane region" description="Helical" evidence="1">
    <location>
        <begin position="270"/>
        <end position="292"/>
    </location>
</feature>
<sequence>MGTVRSFLCLEPPMNVLTRFVHAVRGWHRPLVFHAALMFGLAVFSAVGVFADDRSLLGEPVWMKPMKFGVAMGVYSLTLAWLLTRLAKGRRVGWWFGTVFAVAGVLDVGVVAWAAADGTFSHFNKDTDGVAPIVQKVFAFGIPPLMLATLVIVILVLIQRTGDRALTRALRAGLGLAFASMVVALWLSISAGSAPRTEIDANGHAVPLLGAHGIGDPDGHGMFLTNWSTTGGDLRVPHFVGLHAIQVLLAVTAILNVLATRRAWLRAERVRARLVGAAVFGYAGVFTVLTWQAKRGQSVLHPDAPALVAFGAVAVLTLVGAATAVAAARRQTVELAAANA</sequence>
<feature type="transmembrane region" description="Helical" evidence="1">
    <location>
        <begin position="170"/>
        <end position="189"/>
    </location>
</feature>
<protein>
    <submittedName>
        <fullName evidence="2">Uncharacterized protein</fullName>
    </submittedName>
</protein>
<dbReference type="EMBL" id="BAAARV010000072">
    <property type="protein sequence ID" value="GAA2371822.1"/>
    <property type="molecule type" value="Genomic_DNA"/>
</dbReference>
<reference evidence="2 3" key="1">
    <citation type="journal article" date="2019" name="Int. J. Syst. Evol. Microbiol.">
        <title>The Global Catalogue of Microorganisms (GCM) 10K type strain sequencing project: providing services to taxonomists for standard genome sequencing and annotation.</title>
        <authorList>
            <consortium name="The Broad Institute Genomics Platform"/>
            <consortium name="The Broad Institute Genome Sequencing Center for Infectious Disease"/>
            <person name="Wu L."/>
            <person name="Ma J."/>
        </authorList>
    </citation>
    <scope>NUCLEOTIDE SEQUENCE [LARGE SCALE GENOMIC DNA]</scope>
    <source>
        <strain evidence="2 3">JCM 3272</strain>
    </source>
</reference>
<feature type="transmembrane region" description="Helical" evidence="1">
    <location>
        <begin position="31"/>
        <end position="51"/>
    </location>
</feature>
<feature type="transmembrane region" description="Helical" evidence="1">
    <location>
        <begin position="304"/>
        <end position="328"/>
    </location>
</feature>
<keyword evidence="1" id="KW-0812">Transmembrane</keyword>
<feature type="transmembrane region" description="Helical" evidence="1">
    <location>
        <begin position="95"/>
        <end position="116"/>
    </location>
</feature>
<keyword evidence="3" id="KW-1185">Reference proteome</keyword>
<keyword evidence="1" id="KW-0472">Membrane</keyword>
<evidence type="ECO:0000313" key="3">
    <source>
        <dbReference type="Proteomes" id="UP001501444"/>
    </source>
</evidence>
<name>A0ABN3H7Z3_9ACTN</name>
<feature type="transmembrane region" description="Helical" evidence="1">
    <location>
        <begin position="236"/>
        <end position="258"/>
    </location>
</feature>
<keyword evidence="1" id="KW-1133">Transmembrane helix</keyword>
<proteinExistence type="predicted"/>
<organism evidence="2 3">
    <name type="scientific">Dactylosporangium salmoneum</name>
    <dbReference type="NCBI Taxonomy" id="53361"/>
    <lineage>
        <taxon>Bacteria</taxon>
        <taxon>Bacillati</taxon>
        <taxon>Actinomycetota</taxon>
        <taxon>Actinomycetes</taxon>
        <taxon>Micromonosporales</taxon>
        <taxon>Micromonosporaceae</taxon>
        <taxon>Dactylosporangium</taxon>
    </lineage>
</organism>
<gene>
    <name evidence="2" type="ORF">GCM10010170_073700</name>
</gene>
<feature type="transmembrane region" description="Helical" evidence="1">
    <location>
        <begin position="66"/>
        <end position="83"/>
    </location>
</feature>